<feature type="compositionally biased region" description="Basic and acidic residues" evidence="2">
    <location>
        <begin position="72"/>
        <end position="82"/>
    </location>
</feature>
<dbReference type="GO" id="GO:0004864">
    <property type="term" value="F:protein phosphatase inhibitor activity"/>
    <property type="evidence" value="ECO:0000318"/>
    <property type="project" value="GO_Central"/>
</dbReference>
<evidence type="ECO:0000256" key="1">
    <source>
        <dbReference type="ARBA" id="ARBA00005472"/>
    </source>
</evidence>
<dbReference type="OrthoDB" id="551302at2759"/>
<sequence length="174" mass="20025">MAELIDKKPVKGILKNASSFDTSDRSEGQQPQKSIDKGMKWDEMNILATYHPADKDYGHDKIDEPPTPYNKFDGEGDETRSGDEDESLPIDPQLLVEGLTMKTKAKVFTKVDTISSGEDEDDEEFLSEEEKEKKRRFILHRKQHYNEFQAIKLARQLLQEEDDDDDDDGERVSE</sequence>
<evidence type="ECO:0008006" key="6">
    <source>
        <dbReference type="Google" id="ProtNLM"/>
    </source>
</evidence>
<reference evidence="3 5" key="2">
    <citation type="journal article" date="2013" name="Nature">
        <title>Insights into bilaterian evolution from three spiralian genomes.</title>
        <authorList>
            <person name="Simakov O."/>
            <person name="Marletaz F."/>
            <person name="Cho S.J."/>
            <person name="Edsinger-Gonzales E."/>
            <person name="Havlak P."/>
            <person name="Hellsten U."/>
            <person name="Kuo D.H."/>
            <person name="Larsson T."/>
            <person name="Lv J."/>
            <person name="Arendt D."/>
            <person name="Savage R."/>
            <person name="Osoegawa K."/>
            <person name="de Jong P."/>
            <person name="Grimwood J."/>
            <person name="Chapman J.A."/>
            <person name="Shapiro H."/>
            <person name="Aerts A."/>
            <person name="Otillar R.P."/>
            <person name="Terry A.Y."/>
            <person name="Boore J.L."/>
            <person name="Grigoriev I.V."/>
            <person name="Lindberg D.R."/>
            <person name="Seaver E.C."/>
            <person name="Weisblat D.A."/>
            <person name="Putnam N.H."/>
            <person name="Rokhsar D.S."/>
        </authorList>
    </citation>
    <scope>NUCLEOTIDE SEQUENCE</scope>
</reference>
<dbReference type="eggNOG" id="KOG4041">
    <property type="taxonomic scope" value="Eukaryota"/>
</dbReference>
<keyword evidence="5" id="KW-1185">Reference proteome</keyword>
<dbReference type="PANTHER" id="PTHR12398">
    <property type="entry name" value="PROTEIN PHOSPHATASE INHIBITOR"/>
    <property type="match status" value="1"/>
</dbReference>
<dbReference type="HOGENOM" id="CLU_084310_2_0_1"/>
<reference evidence="4" key="3">
    <citation type="submission" date="2015-06" db="UniProtKB">
        <authorList>
            <consortium name="EnsemblMetazoa"/>
        </authorList>
    </citation>
    <scope>IDENTIFICATION</scope>
</reference>
<feature type="region of interest" description="Disordered" evidence="2">
    <location>
        <begin position="1"/>
        <end position="40"/>
    </location>
</feature>
<evidence type="ECO:0000313" key="4">
    <source>
        <dbReference type="EnsemblMetazoa" id="HelroP157299"/>
    </source>
</evidence>
<dbReference type="InterPro" id="IPR007062">
    <property type="entry name" value="PPI-2"/>
</dbReference>
<evidence type="ECO:0000313" key="5">
    <source>
        <dbReference type="Proteomes" id="UP000015101"/>
    </source>
</evidence>
<dbReference type="PANTHER" id="PTHR12398:SF20">
    <property type="entry name" value="PROTEIN PHOSPHATASE 1 REGULATORY INHIBITOR SUBUNIT 2"/>
    <property type="match status" value="1"/>
</dbReference>
<comment type="similarity">
    <text evidence="1">Belongs to the protein phosphatase inhibitor 2 family.</text>
</comment>
<dbReference type="Proteomes" id="UP000015101">
    <property type="component" value="Unassembled WGS sequence"/>
</dbReference>
<evidence type="ECO:0000313" key="3">
    <source>
        <dbReference type="EMBL" id="ESO00866.1"/>
    </source>
</evidence>
<dbReference type="EMBL" id="AMQM01005232">
    <property type="status" value="NOT_ANNOTATED_CDS"/>
    <property type="molecule type" value="Genomic_DNA"/>
</dbReference>
<dbReference type="OMA" id="RAHYNEG"/>
<dbReference type="GeneID" id="20197690"/>
<proteinExistence type="inferred from homology"/>
<dbReference type="GO" id="GO:0035556">
    <property type="term" value="P:intracellular signal transduction"/>
    <property type="evidence" value="ECO:0000318"/>
    <property type="project" value="GO_Central"/>
</dbReference>
<dbReference type="EMBL" id="KB096864">
    <property type="protein sequence ID" value="ESO00866.1"/>
    <property type="molecule type" value="Genomic_DNA"/>
</dbReference>
<dbReference type="Gene3D" id="6.10.250.1050">
    <property type="match status" value="2"/>
</dbReference>
<gene>
    <name evidence="4" type="primary">20197690</name>
    <name evidence="3" type="ORF">HELRODRAFT_157299</name>
</gene>
<dbReference type="InParanoid" id="T1EM90"/>
<dbReference type="AlphaFoldDB" id="T1EM90"/>
<dbReference type="STRING" id="6412.T1EM90"/>
<protein>
    <recommendedName>
        <fullName evidence="6">Protein phosphatase inhibitor 2</fullName>
    </recommendedName>
</protein>
<dbReference type="EnsemblMetazoa" id="HelroT157299">
    <property type="protein sequence ID" value="HelroP157299"/>
    <property type="gene ID" value="HelroG157299"/>
</dbReference>
<dbReference type="GO" id="GO:0009966">
    <property type="term" value="P:regulation of signal transduction"/>
    <property type="evidence" value="ECO:0007669"/>
    <property type="project" value="InterPro"/>
</dbReference>
<accession>T1EM90</accession>
<dbReference type="CTD" id="20197690"/>
<feature type="compositionally biased region" description="Basic and acidic residues" evidence="2">
    <location>
        <begin position="52"/>
        <end position="64"/>
    </location>
</feature>
<organism evidence="4 5">
    <name type="scientific">Helobdella robusta</name>
    <name type="common">Californian leech</name>
    <dbReference type="NCBI Taxonomy" id="6412"/>
    <lineage>
        <taxon>Eukaryota</taxon>
        <taxon>Metazoa</taxon>
        <taxon>Spiralia</taxon>
        <taxon>Lophotrochozoa</taxon>
        <taxon>Annelida</taxon>
        <taxon>Clitellata</taxon>
        <taxon>Hirudinea</taxon>
        <taxon>Rhynchobdellida</taxon>
        <taxon>Glossiphoniidae</taxon>
        <taxon>Helobdella</taxon>
    </lineage>
</organism>
<feature type="region of interest" description="Disordered" evidence="2">
    <location>
        <begin position="52"/>
        <end position="90"/>
    </location>
</feature>
<dbReference type="Pfam" id="PF04979">
    <property type="entry name" value="IPP-2"/>
    <property type="match status" value="1"/>
</dbReference>
<evidence type="ECO:0000256" key="2">
    <source>
        <dbReference type="SAM" id="MobiDB-lite"/>
    </source>
</evidence>
<dbReference type="KEGG" id="hro:HELRODRAFT_157299"/>
<name>T1EM90_HELRO</name>
<reference evidence="5" key="1">
    <citation type="submission" date="2012-12" db="EMBL/GenBank/DDBJ databases">
        <authorList>
            <person name="Hellsten U."/>
            <person name="Grimwood J."/>
            <person name="Chapman J.A."/>
            <person name="Shapiro H."/>
            <person name="Aerts A."/>
            <person name="Otillar R.P."/>
            <person name="Terry A.Y."/>
            <person name="Boore J.L."/>
            <person name="Simakov O."/>
            <person name="Marletaz F."/>
            <person name="Cho S.-J."/>
            <person name="Edsinger-Gonzales E."/>
            <person name="Havlak P."/>
            <person name="Kuo D.-H."/>
            <person name="Larsson T."/>
            <person name="Lv J."/>
            <person name="Arendt D."/>
            <person name="Savage R."/>
            <person name="Osoegawa K."/>
            <person name="de Jong P."/>
            <person name="Lindberg D.R."/>
            <person name="Seaver E.C."/>
            <person name="Weisblat D.A."/>
            <person name="Putnam N.H."/>
            <person name="Grigoriev I.V."/>
            <person name="Rokhsar D.S."/>
        </authorList>
    </citation>
    <scope>NUCLEOTIDE SEQUENCE</scope>
</reference>
<dbReference type="RefSeq" id="XP_009021037.1">
    <property type="nucleotide sequence ID" value="XM_009022789.1"/>
</dbReference>